<evidence type="ECO:0000313" key="4">
    <source>
        <dbReference type="Proteomes" id="UP000722485"/>
    </source>
</evidence>
<organism evidence="3 4">
    <name type="scientific">Cylindrodendrum hubeiense</name>
    <dbReference type="NCBI Taxonomy" id="595255"/>
    <lineage>
        <taxon>Eukaryota</taxon>
        <taxon>Fungi</taxon>
        <taxon>Dikarya</taxon>
        <taxon>Ascomycota</taxon>
        <taxon>Pezizomycotina</taxon>
        <taxon>Sordariomycetes</taxon>
        <taxon>Hypocreomycetidae</taxon>
        <taxon>Hypocreales</taxon>
        <taxon>Nectriaceae</taxon>
        <taxon>Cylindrodendrum</taxon>
    </lineage>
</organism>
<sequence>MSFSPRHSIDEVRRTKSGNRHQLKRSITELASPVKLSRQQRKDRDRQHDDRPPHPVSANPFLWSRTSVDMPRSEGVTPIISPDQSRRPSIMLQREEEIRAPNPAPPPEPKVNKEERLREEREKTSSQVEGLKHSLVDLSTFSTSASRRLDDTYYAVLEKMSTLQHTVAALKDLAETSRNIHTDFDKDSKEIENDITSQIDSMGQFEEQEASIESLQTRIQGGRAKIRSLSDRVDVVRRRVEGWERLDKDSQEKTRRRLKAIWICMSVVISAMILIYFFGAQYAPPSTAFMQTETRMAESIIESRKEAGHTDVPVERHEDDDGTYLRKRPADGGERLRVFDEL</sequence>
<keyword evidence="2" id="KW-0472">Membrane</keyword>
<feature type="compositionally biased region" description="Basic and acidic residues" evidence="1">
    <location>
        <begin position="110"/>
        <end position="129"/>
    </location>
</feature>
<evidence type="ECO:0000313" key="3">
    <source>
        <dbReference type="EMBL" id="KAF7549561.1"/>
    </source>
</evidence>
<feature type="compositionally biased region" description="Basic and acidic residues" evidence="1">
    <location>
        <begin position="40"/>
        <end position="53"/>
    </location>
</feature>
<evidence type="ECO:0000256" key="1">
    <source>
        <dbReference type="SAM" id="MobiDB-lite"/>
    </source>
</evidence>
<comment type="caution">
    <text evidence="3">The sequence shown here is derived from an EMBL/GenBank/DDBJ whole genome shotgun (WGS) entry which is preliminary data.</text>
</comment>
<feature type="compositionally biased region" description="Basic and acidic residues" evidence="1">
    <location>
        <begin position="304"/>
        <end position="319"/>
    </location>
</feature>
<dbReference type="Proteomes" id="UP000722485">
    <property type="component" value="Unassembled WGS sequence"/>
</dbReference>
<feature type="compositionally biased region" description="Basic residues" evidence="1">
    <location>
        <begin position="15"/>
        <end position="24"/>
    </location>
</feature>
<reference evidence="3" key="1">
    <citation type="submission" date="2020-03" db="EMBL/GenBank/DDBJ databases">
        <title>Draft Genome Sequence of Cylindrodendrum hubeiense.</title>
        <authorList>
            <person name="Buettner E."/>
            <person name="Kellner H."/>
        </authorList>
    </citation>
    <scope>NUCLEOTIDE SEQUENCE</scope>
    <source>
        <strain evidence="3">IHI 201604</strain>
    </source>
</reference>
<keyword evidence="2" id="KW-1133">Transmembrane helix</keyword>
<keyword evidence="2" id="KW-0812">Transmembrane</keyword>
<feature type="transmembrane region" description="Helical" evidence="2">
    <location>
        <begin position="260"/>
        <end position="279"/>
    </location>
</feature>
<feature type="region of interest" description="Disordered" evidence="1">
    <location>
        <begin position="304"/>
        <end position="329"/>
    </location>
</feature>
<protein>
    <submittedName>
        <fullName evidence="3">Uncharacterized protein</fullName>
    </submittedName>
</protein>
<dbReference type="AlphaFoldDB" id="A0A9P5H4Z6"/>
<proteinExistence type="predicted"/>
<accession>A0A9P5H4Z6</accession>
<dbReference type="OrthoDB" id="5419542at2759"/>
<keyword evidence="4" id="KW-1185">Reference proteome</keyword>
<feature type="region of interest" description="Disordered" evidence="1">
    <location>
        <begin position="1"/>
        <end position="129"/>
    </location>
</feature>
<evidence type="ECO:0000256" key="2">
    <source>
        <dbReference type="SAM" id="Phobius"/>
    </source>
</evidence>
<name>A0A9P5H4Z6_9HYPO</name>
<gene>
    <name evidence="3" type="ORF">G7Z17_g6308</name>
</gene>
<dbReference type="EMBL" id="JAANBB010000119">
    <property type="protein sequence ID" value="KAF7549561.1"/>
    <property type="molecule type" value="Genomic_DNA"/>
</dbReference>